<organism evidence="1 2">
    <name type="scientific">Collybiopsis confluens</name>
    <dbReference type="NCBI Taxonomy" id="2823264"/>
    <lineage>
        <taxon>Eukaryota</taxon>
        <taxon>Fungi</taxon>
        <taxon>Dikarya</taxon>
        <taxon>Basidiomycota</taxon>
        <taxon>Agaricomycotina</taxon>
        <taxon>Agaricomycetes</taxon>
        <taxon>Agaricomycetidae</taxon>
        <taxon>Agaricales</taxon>
        <taxon>Marasmiineae</taxon>
        <taxon>Omphalotaceae</taxon>
        <taxon>Collybiopsis</taxon>
    </lineage>
</organism>
<proteinExistence type="predicted"/>
<dbReference type="Proteomes" id="UP000518752">
    <property type="component" value="Unassembled WGS sequence"/>
</dbReference>
<sequence length="145" mass="15910">MTSQAYALPPGAYTITQANDTSNRGVTDSAGQGDTLSFTSLNADNTSNSPDQQWLVMGSGVIRARESTRFSYVNQYATRQNIRSGPIGNRTEWIIGNITWNPAGYYTGSIRASEKTAGGRYFYWGNDLMLQDASKDCVKYPIAPM</sequence>
<dbReference type="OrthoDB" id="2952233at2759"/>
<evidence type="ECO:0000313" key="2">
    <source>
        <dbReference type="Proteomes" id="UP000518752"/>
    </source>
</evidence>
<accession>A0A8H5GAB8</accession>
<dbReference type="EMBL" id="JAACJN010000207">
    <property type="protein sequence ID" value="KAF5361352.1"/>
    <property type="molecule type" value="Genomic_DNA"/>
</dbReference>
<dbReference type="AlphaFoldDB" id="A0A8H5GAB8"/>
<keyword evidence="2" id="KW-1185">Reference proteome</keyword>
<reference evidence="1 2" key="1">
    <citation type="journal article" date="2020" name="ISME J.">
        <title>Uncovering the hidden diversity of litter-decomposition mechanisms in mushroom-forming fungi.</title>
        <authorList>
            <person name="Floudas D."/>
            <person name="Bentzer J."/>
            <person name="Ahren D."/>
            <person name="Johansson T."/>
            <person name="Persson P."/>
            <person name="Tunlid A."/>
        </authorList>
    </citation>
    <scope>NUCLEOTIDE SEQUENCE [LARGE SCALE GENOMIC DNA]</scope>
    <source>
        <strain evidence="1 2">CBS 406.79</strain>
    </source>
</reference>
<protein>
    <submittedName>
        <fullName evidence="1">Uncharacterized protein</fullName>
    </submittedName>
</protein>
<gene>
    <name evidence="1" type="ORF">D9757_012320</name>
</gene>
<evidence type="ECO:0000313" key="1">
    <source>
        <dbReference type="EMBL" id="KAF5361352.1"/>
    </source>
</evidence>
<comment type="caution">
    <text evidence="1">The sequence shown here is derived from an EMBL/GenBank/DDBJ whole genome shotgun (WGS) entry which is preliminary data.</text>
</comment>
<name>A0A8H5GAB8_9AGAR</name>